<evidence type="ECO:0000256" key="6">
    <source>
        <dbReference type="ARBA" id="ARBA00023027"/>
    </source>
</evidence>
<keyword evidence="6" id="KW-0520">NAD</keyword>
<evidence type="ECO:0000313" key="10">
    <source>
        <dbReference type="Proteomes" id="UP001415857"/>
    </source>
</evidence>
<dbReference type="Pfam" id="PF01582">
    <property type="entry name" value="TIR"/>
    <property type="match status" value="1"/>
</dbReference>
<dbReference type="InterPro" id="IPR045344">
    <property type="entry name" value="C-JID"/>
</dbReference>
<name>A0AAP0X7D7_LIQFO</name>
<keyword evidence="2" id="KW-0433">Leucine-rich repeat</keyword>
<evidence type="ECO:0000256" key="1">
    <source>
        <dbReference type="ARBA" id="ARBA00011982"/>
    </source>
</evidence>
<dbReference type="Gene3D" id="3.40.50.10140">
    <property type="entry name" value="Toll/interleukin-1 receptor homology (TIR) domain"/>
    <property type="match status" value="1"/>
</dbReference>
<dbReference type="InterPro" id="IPR032675">
    <property type="entry name" value="LRR_dom_sf"/>
</dbReference>
<accession>A0AAP0X7D7</accession>
<dbReference type="InterPro" id="IPR042197">
    <property type="entry name" value="Apaf_helical"/>
</dbReference>
<evidence type="ECO:0000256" key="7">
    <source>
        <dbReference type="ARBA" id="ARBA00047304"/>
    </source>
</evidence>
<dbReference type="Pfam" id="PF23282">
    <property type="entry name" value="WHD_ROQ1"/>
    <property type="match status" value="1"/>
</dbReference>
<evidence type="ECO:0000259" key="8">
    <source>
        <dbReference type="PROSITE" id="PS50104"/>
    </source>
</evidence>
<keyword evidence="10" id="KW-1185">Reference proteome</keyword>
<dbReference type="SUPFAM" id="SSF52200">
    <property type="entry name" value="Toll/Interleukin receptor TIR domain"/>
    <property type="match status" value="1"/>
</dbReference>
<dbReference type="AlphaFoldDB" id="A0AAP0X7D7"/>
<feature type="domain" description="TIR" evidence="8">
    <location>
        <begin position="19"/>
        <end position="189"/>
    </location>
</feature>
<dbReference type="InterPro" id="IPR058546">
    <property type="entry name" value="RPS4B/Roq1-like_LRR"/>
</dbReference>
<gene>
    <name evidence="9" type="ORF">L1049_017439</name>
</gene>
<dbReference type="SMART" id="SM00255">
    <property type="entry name" value="TIR"/>
    <property type="match status" value="1"/>
</dbReference>
<reference evidence="9 10" key="1">
    <citation type="journal article" date="2024" name="Plant J.">
        <title>Genome sequences and population genomics reveal climatic adaptation and genomic divergence between two closely related sweetgum species.</title>
        <authorList>
            <person name="Xu W.Q."/>
            <person name="Ren C.Q."/>
            <person name="Zhang X.Y."/>
            <person name="Comes H.P."/>
            <person name="Liu X.H."/>
            <person name="Li Y.G."/>
            <person name="Kettle C.J."/>
            <person name="Jalonen R."/>
            <person name="Gaisberger H."/>
            <person name="Ma Y.Z."/>
            <person name="Qiu Y.X."/>
        </authorList>
    </citation>
    <scope>NUCLEOTIDE SEQUENCE [LARGE SCALE GENOMIC DNA]</scope>
    <source>
        <strain evidence="9">Hangzhou</strain>
    </source>
</reference>
<protein>
    <recommendedName>
        <fullName evidence="1">ADP-ribosyl cyclase/cyclic ADP-ribose hydrolase</fullName>
        <ecNumber evidence="1">3.2.2.6</ecNumber>
    </recommendedName>
</protein>
<evidence type="ECO:0000256" key="2">
    <source>
        <dbReference type="ARBA" id="ARBA00022614"/>
    </source>
</evidence>
<proteinExistence type="predicted"/>
<organism evidence="9 10">
    <name type="scientific">Liquidambar formosana</name>
    <name type="common">Formosan gum</name>
    <dbReference type="NCBI Taxonomy" id="63359"/>
    <lineage>
        <taxon>Eukaryota</taxon>
        <taxon>Viridiplantae</taxon>
        <taxon>Streptophyta</taxon>
        <taxon>Embryophyta</taxon>
        <taxon>Tracheophyta</taxon>
        <taxon>Spermatophyta</taxon>
        <taxon>Magnoliopsida</taxon>
        <taxon>eudicotyledons</taxon>
        <taxon>Gunneridae</taxon>
        <taxon>Pentapetalae</taxon>
        <taxon>Saxifragales</taxon>
        <taxon>Altingiaceae</taxon>
        <taxon>Liquidambar</taxon>
    </lineage>
</organism>
<dbReference type="SMART" id="SM00369">
    <property type="entry name" value="LRR_TYP"/>
    <property type="match status" value="4"/>
</dbReference>
<dbReference type="Gene3D" id="3.40.50.300">
    <property type="entry name" value="P-loop containing nucleotide triphosphate hydrolases"/>
    <property type="match status" value="1"/>
</dbReference>
<evidence type="ECO:0000256" key="3">
    <source>
        <dbReference type="ARBA" id="ARBA00022737"/>
    </source>
</evidence>
<dbReference type="FunFam" id="1.10.8.430:FF:000002">
    <property type="entry name" value="Disease resistance protein (TIR-NBS-LRR class)"/>
    <property type="match status" value="1"/>
</dbReference>
<dbReference type="InterPro" id="IPR003591">
    <property type="entry name" value="Leu-rich_rpt_typical-subtyp"/>
</dbReference>
<sequence>MTNQHPSSSSSSSSAASKWNYDVFLSFRGEDTRKNFTDHLYTALNQKRIHTFKDDEKLERGKEISPGLLRAIEESRFSLIVLSNNYASSKWCLEELVKILECKETRGQTVLPIFYDVDPSEVRKQTGSFAKAFAKYEEEDFEGKDKKVQRWRAALTEVANLSGWDLRNTADGHEAKFIEKIVQEIWSKLNQNFPILYVAKQEVGIDSRVEKIYSLLGVGTWNDVRVIGIWGIGGIGKTTLAKAVYNQTHGQFEGSSFLANVREVSRGDGGLVHLQRELLSQILNEPNLNISNEDRGVIVIKERLRYKRVLIILDDVDKQDQLEKLAGKLDWFGEGSRIIITTRDEHLLTTHEVNGIYMAEKLKHDEALQLFSLNAFKKDYPESDFLKLSNRVVNYAKGLPLALKVLGSFLCKRSVDEWRDTLDKLQKIPNNEIHETLKVSFDGLDQMEKDIFLDVACFFIGENEDYVTTALESCGFCANIGLRVLTQRSLITMSNHKVWMHDLLREMGQEIVRQESPKDPEKRSRLWLQEDAYRVLKKNTGLEAIQGITLKFWIAKEVHISNEAFTRMHNLRLLKFSNVHPFEDFNYLPDELRCLIWDGYPLKSIPSRFDPKNLVQLYLPYSRIEYFAKTKIFENLEFLNLSHSQYLLETPEFSRMPKLKILTLEGCTRLVKVHPSNLALNRLVFLNLKDCKSLRSLWRSIKLESLETLTLSGCSKLEKFPKFLGNMKHLSKVYLDGTPIKELPSAIEQLTRLVLLNLGNCKYLASLSSSICKLESLETLTLSGCARLDKLPENLGNMQNLVALFLDGTAIRQLPSSIVHLRNLQELSFRECKGSTSDLWKSMFSSWFFPRKIPCSSSLILPSLSSLRSLRRLDLSDCNLSEGAILSDIVSLSSLVRLNLSKNNFVGLPATFGQLNCLKALWLEDCTRLQALPPLPSSICEIEAHGCRSLETLPYPSLGNSQHHRLRLSNCEKIDGNILLQHISKFCEIIVPGSEIPKWMNHQSMGWSSISFEMPPRQYSKVKGIAVCAVFTIKKATIHEFSIFCLFRDVTSDAVLFVSYPVYFRANRRMKSDHVWLRYFPSNEFQTSRLDEWHHIKAFFVMKITRLLEAKRGDPLLQVKKWGVHIIYEEDDVPKMIHYNSSFHHSTLEEEEEEEEEEGTGERIIAKYTRKRLVEEEASGSPHPKHQHGA</sequence>
<keyword evidence="4" id="KW-0378">Hydrolase</keyword>
<dbReference type="PROSITE" id="PS50104">
    <property type="entry name" value="TIR"/>
    <property type="match status" value="1"/>
</dbReference>
<dbReference type="PRINTS" id="PR00364">
    <property type="entry name" value="DISEASERSIST"/>
</dbReference>
<keyword evidence="5" id="KW-0611">Plant defense</keyword>
<dbReference type="GO" id="GO:0006952">
    <property type="term" value="P:defense response"/>
    <property type="evidence" value="ECO:0007669"/>
    <property type="project" value="InterPro"/>
</dbReference>
<dbReference type="GO" id="GO:0061809">
    <property type="term" value="F:NAD+ nucleosidase activity, cyclic ADP-ribose generating"/>
    <property type="evidence" value="ECO:0007669"/>
    <property type="project" value="UniProtKB-EC"/>
</dbReference>
<dbReference type="InterPro" id="IPR027417">
    <property type="entry name" value="P-loop_NTPase"/>
</dbReference>
<evidence type="ECO:0000313" key="9">
    <source>
        <dbReference type="EMBL" id="KAK9288968.1"/>
    </source>
</evidence>
<dbReference type="InterPro" id="IPR044974">
    <property type="entry name" value="Disease_R_plants"/>
</dbReference>
<comment type="caution">
    <text evidence="9">The sequence shown here is derived from an EMBL/GenBank/DDBJ whole genome shotgun (WGS) entry which is preliminary data.</text>
</comment>
<evidence type="ECO:0000256" key="4">
    <source>
        <dbReference type="ARBA" id="ARBA00022801"/>
    </source>
</evidence>
<dbReference type="Pfam" id="PF23286">
    <property type="entry name" value="LRR_13"/>
    <property type="match status" value="2"/>
</dbReference>
<dbReference type="Pfam" id="PF20160">
    <property type="entry name" value="C-JID"/>
    <property type="match status" value="1"/>
</dbReference>
<dbReference type="EMBL" id="JBBPBK010000003">
    <property type="protein sequence ID" value="KAK9288968.1"/>
    <property type="molecule type" value="Genomic_DNA"/>
</dbReference>
<dbReference type="InterPro" id="IPR000157">
    <property type="entry name" value="TIR_dom"/>
</dbReference>
<evidence type="ECO:0000256" key="5">
    <source>
        <dbReference type="ARBA" id="ARBA00022821"/>
    </source>
</evidence>
<dbReference type="Proteomes" id="UP001415857">
    <property type="component" value="Unassembled WGS sequence"/>
</dbReference>
<keyword evidence="3" id="KW-0677">Repeat</keyword>
<dbReference type="PANTHER" id="PTHR11017">
    <property type="entry name" value="LEUCINE-RICH REPEAT-CONTAINING PROTEIN"/>
    <property type="match status" value="1"/>
</dbReference>
<dbReference type="GO" id="GO:0007165">
    <property type="term" value="P:signal transduction"/>
    <property type="evidence" value="ECO:0007669"/>
    <property type="project" value="InterPro"/>
</dbReference>
<dbReference type="InterPro" id="IPR058192">
    <property type="entry name" value="WHD_ROQ1-like"/>
</dbReference>
<dbReference type="GO" id="GO:0043531">
    <property type="term" value="F:ADP binding"/>
    <property type="evidence" value="ECO:0007669"/>
    <property type="project" value="InterPro"/>
</dbReference>
<dbReference type="InterPro" id="IPR002182">
    <property type="entry name" value="NB-ARC"/>
</dbReference>
<dbReference type="Pfam" id="PF00931">
    <property type="entry name" value="NB-ARC"/>
    <property type="match status" value="1"/>
</dbReference>
<dbReference type="EC" id="3.2.2.6" evidence="1"/>
<dbReference type="FunFam" id="3.40.50.10140:FF:000007">
    <property type="entry name" value="Disease resistance protein (TIR-NBS-LRR class)"/>
    <property type="match status" value="1"/>
</dbReference>
<dbReference type="InterPro" id="IPR035897">
    <property type="entry name" value="Toll_tir_struct_dom_sf"/>
</dbReference>
<comment type="catalytic activity">
    <reaction evidence="7">
        <text>NAD(+) + H2O = ADP-D-ribose + nicotinamide + H(+)</text>
        <dbReference type="Rhea" id="RHEA:16301"/>
        <dbReference type="ChEBI" id="CHEBI:15377"/>
        <dbReference type="ChEBI" id="CHEBI:15378"/>
        <dbReference type="ChEBI" id="CHEBI:17154"/>
        <dbReference type="ChEBI" id="CHEBI:57540"/>
        <dbReference type="ChEBI" id="CHEBI:57967"/>
        <dbReference type="EC" id="3.2.2.6"/>
    </reaction>
    <physiologicalReaction direction="left-to-right" evidence="7">
        <dbReference type="Rhea" id="RHEA:16302"/>
    </physiologicalReaction>
</comment>
<dbReference type="PANTHER" id="PTHR11017:SF573">
    <property type="entry name" value="ADP-RIBOSYL CYCLASE_CYCLIC ADP-RIBOSE HYDROLASE"/>
    <property type="match status" value="1"/>
</dbReference>
<dbReference type="Gene3D" id="3.80.10.10">
    <property type="entry name" value="Ribonuclease Inhibitor"/>
    <property type="match status" value="3"/>
</dbReference>
<dbReference type="SUPFAM" id="SSF52540">
    <property type="entry name" value="P-loop containing nucleoside triphosphate hydrolases"/>
    <property type="match status" value="1"/>
</dbReference>
<dbReference type="Gene3D" id="1.10.8.430">
    <property type="entry name" value="Helical domain of apoptotic protease-activating factors"/>
    <property type="match status" value="1"/>
</dbReference>
<dbReference type="SUPFAM" id="SSF52058">
    <property type="entry name" value="L domain-like"/>
    <property type="match status" value="2"/>
</dbReference>